<gene>
    <name evidence="3" type="ORF">Anas_03560</name>
</gene>
<dbReference type="EMBL" id="SEYY01000262">
    <property type="protein sequence ID" value="KAB7507687.1"/>
    <property type="molecule type" value="Genomic_DNA"/>
</dbReference>
<reference evidence="3 4" key="1">
    <citation type="journal article" date="2019" name="PLoS Biol.">
        <title>Sex chromosomes control vertical transmission of feminizing Wolbachia symbionts in an isopod.</title>
        <authorList>
            <person name="Becking T."/>
            <person name="Chebbi M.A."/>
            <person name="Giraud I."/>
            <person name="Moumen B."/>
            <person name="Laverre T."/>
            <person name="Caubet Y."/>
            <person name="Peccoud J."/>
            <person name="Gilbert C."/>
            <person name="Cordaux R."/>
        </authorList>
    </citation>
    <scope>NUCLEOTIDE SEQUENCE [LARGE SCALE GENOMIC DNA]</scope>
    <source>
        <strain evidence="3">ANa2</strain>
        <tissue evidence="3">Whole body excluding digestive tract and cuticle</tissue>
    </source>
</reference>
<feature type="non-terminal residue" evidence="3">
    <location>
        <position position="81"/>
    </location>
</feature>
<dbReference type="OrthoDB" id="96314at2759"/>
<protein>
    <submittedName>
        <fullName evidence="3">Uncharacterized protein</fullName>
    </submittedName>
</protein>
<evidence type="ECO:0000313" key="3">
    <source>
        <dbReference type="EMBL" id="KAB7507687.1"/>
    </source>
</evidence>
<keyword evidence="2" id="KW-0732">Signal</keyword>
<evidence type="ECO:0000256" key="2">
    <source>
        <dbReference type="SAM" id="SignalP"/>
    </source>
</evidence>
<name>A0A5N5TND2_9CRUS</name>
<dbReference type="AlphaFoldDB" id="A0A5N5TND2"/>
<dbReference type="GO" id="GO:0008449">
    <property type="term" value="F:N-acetylglucosamine-6-sulfatase activity"/>
    <property type="evidence" value="ECO:0007669"/>
    <property type="project" value="TreeGrafter"/>
</dbReference>
<dbReference type="SUPFAM" id="SSF53649">
    <property type="entry name" value="Alkaline phosphatase-like"/>
    <property type="match status" value="1"/>
</dbReference>
<keyword evidence="4" id="KW-1185">Reference proteome</keyword>
<comment type="similarity">
    <text evidence="1">Belongs to the sulfatase family.</text>
</comment>
<dbReference type="GO" id="GO:0005539">
    <property type="term" value="F:glycosaminoglycan binding"/>
    <property type="evidence" value="ECO:0007669"/>
    <property type="project" value="TreeGrafter"/>
</dbReference>
<proteinExistence type="inferred from homology"/>
<sequence length="81" mass="8853">MDSLRSVFNIILIACFIIEGILAQPNIVLVLTDDQDSFMNSISVMEKTLSLIGDKGVSFKNSFAATPLCCPSRFSNSCLFT</sequence>
<organism evidence="3 4">
    <name type="scientific">Armadillidium nasatum</name>
    <dbReference type="NCBI Taxonomy" id="96803"/>
    <lineage>
        <taxon>Eukaryota</taxon>
        <taxon>Metazoa</taxon>
        <taxon>Ecdysozoa</taxon>
        <taxon>Arthropoda</taxon>
        <taxon>Crustacea</taxon>
        <taxon>Multicrustacea</taxon>
        <taxon>Malacostraca</taxon>
        <taxon>Eumalacostraca</taxon>
        <taxon>Peracarida</taxon>
        <taxon>Isopoda</taxon>
        <taxon>Oniscidea</taxon>
        <taxon>Crinocheta</taxon>
        <taxon>Armadillidiidae</taxon>
        <taxon>Armadillidium</taxon>
    </lineage>
</organism>
<dbReference type="Gene3D" id="3.40.720.10">
    <property type="entry name" value="Alkaline Phosphatase, subunit A"/>
    <property type="match status" value="1"/>
</dbReference>
<dbReference type="PANTHER" id="PTHR43108:SF8">
    <property type="entry name" value="SD21168P"/>
    <property type="match status" value="1"/>
</dbReference>
<dbReference type="InterPro" id="IPR017850">
    <property type="entry name" value="Alkaline_phosphatase_core_sf"/>
</dbReference>
<evidence type="ECO:0000256" key="1">
    <source>
        <dbReference type="ARBA" id="ARBA00008779"/>
    </source>
</evidence>
<evidence type="ECO:0000313" key="4">
    <source>
        <dbReference type="Proteomes" id="UP000326759"/>
    </source>
</evidence>
<feature type="signal peptide" evidence="2">
    <location>
        <begin position="1"/>
        <end position="23"/>
    </location>
</feature>
<comment type="caution">
    <text evidence="3">The sequence shown here is derived from an EMBL/GenBank/DDBJ whole genome shotgun (WGS) entry which is preliminary data.</text>
</comment>
<dbReference type="PANTHER" id="PTHR43108">
    <property type="entry name" value="N-ACETYLGLUCOSAMINE-6-SULFATASE FAMILY MEMBER"/>
    <property type="match status" value="1"/>
</dbReference>
<accession>A0A5N5TND2</accession>
<feature type="chain" id="PRO_5024424677" evidence="2">
    <location>
        <begin position="24"/>
        <end position="81"/>
    </location>
</feature>
<dbReference type="Proteomes" id="UP000326759">
    <property type="component" value="Unassembled WGS sequence"/>
</dbReference>